<dbReference type="PANTHER" id="PTHR33747">
    <property type="entry name" value="UPF0225 PROTEIN SCO1677"/>
    <property type="match status" value="1"/>
</dbReference>
<dbReference type="RefSeq" id="WP_046560815.1">
    <property type="nucleotide sequence ID" value="NZ_CP010975.1"/>
</dbReference>
<gene>
    <name evidence="2" type="ORF">TQ33_0674</name>
</gene>
<dbReference type="PATRIC" id="fig|914150.5.peg.685"/>
<evidence type="ECO:0000259" key="1">
    <source>
        <dbReference type="Pfam" id="PF17775"/>
    </source>
</evidence>
<dbReference type="HOGENOM" id="CLU_099590_0_0_6"/>
<dbReference type="InterPro" id="IPR048469">
    <property type="entry name" value="YchJ-like_M"/>
</dbReference>
<reference evidence="2 3" key="1">
    <citation type="submission" date="2015-02" db="EMBL/GenBank/DDBJ databases">
        <title>Complete genome sequence of Kangiella geojedonensis strain YCS-5T.</title>
        <authorList>
            <person name="Kim K.M."/>
        </authorList>
    </citation>
    <scope>NUCLEOTIDE SEQUENCE [LARGE SCALE GENOMIC DNA]</scope>
    <source>
        <strain evidence="2 3">YCS-5</strain>
    </source>
</reference>
<dbReference type="EMBL" id="CP010975">
    <property type="protein sequence ID" value="AKE51651.1"/>
    <property type="molecule type" value="Genomic_DNA"/>
</dbReference>
<name>A0A0F6RC19_9GAMM</name>
<dbReference type="PANTHER" id="PTHR33747:SF1">
    <property type="entry name" value="ADENYLATE CYCLASE-ASSOCIATED CAP C-TERMINAL DOMAIN-CONTAINING PROTEIN"/>
    <property type="match status" value="1"/>
</dbReference>
<protein>
    <submittedName>
        <fullName evidence="2">SEC-C motif domain protein</fullName>
    </submittedName>
</protein>
<organism evidence="2 3">
    <name type="scientific">Kangiella geojedonensis</name>
    <dbReference type="NCBI Taxonomy" id="914150"/>
    <lineage>
        <taxon>Bacteria</taxon>
        <taxon>Pseudomonadati</taxon>
        <taxon>Pseudomonadota</taxon>
        <taxon>Gammaproteobacteria</taxon>
        <taxon>Kangiellales</taxon>
        <taxon>Kangiellaceae</taxon>
        <taxon>Kangiella</taxon>
    </lineage>
</organism>
<dbReference type="SUPFAM" id="SSF54427">
    <property type="entry name" value="NTF2-like"/>
    <property type="match status" value="1"/>
</dbReference>
<dbReference type="Pfam" id="PF17775">
    <property type="entry name" value="YchJ_M-like"/>
    <property type="match status" value="1"/>
</dbReference>
<dbReference type="Proteomes" id="UP000034071">
    <property type="component" value="Chromosome"/>
</dbReference>
<dbReference type="AlphaFoldDB" id="A0A0F6RC19"/>
<evidence type="ECO:0000313" key="2">
    <source>
        <dbReference type="EMBL" id="AKE51651.1"/>
    </source>
</evidence>
<keyword evidence="3" id="KW-1185">Reference proteome</keyword>
<dbReference type="OrthoDB" id="21421at2"/>
<accession>A0A0F6RC19</accession>
<dbReference type="STRING" id="914150.TQ33_0674"/>
<dbReference type="InterPro" id="IPR032710">
    <property type="entry name" value="NTF2-like_dom_sf"/>
</dbReference>
<dbReference type="Pfam" id="PF02810">
    <property type="entry name" value="SEC-C"/>
    <property type="match status" value="1"/>
</dbReference>
<proteinExistence type="predicted"/>
<evidence type="ECO:0000313" key="3">
    <source>
        <dbReference type="Proteomes" id="UP000034071"/>
    </source>
</evidence>
<dbReference type="SUPFAM" id="SSF103642">
    <property type="entry name" value="Sec-C motif"/>
    <property type="match status" value="1"/>
</dbReference>
<dbReference type="InterPro" id="IPR004027">
    <property type="entry name" value="SEC_C_motif"/>
</dbReference>
<sequence length="160" mass="18365">MQSEVCPCGKTSNKTPLKYEECCQPLHLGEKVATTPEQLMRSRYSAYYFALGQYIHDTHHQDFRGNTSPEEFTQSAQSTRWCHLEVVESSQQKHSGVVEFKASFIDKDKLHTLHEISNFVLENGYWFYTDGQFQPKSSEKINRNQSCPCGSGLKAKRCCL</sequence>
<dbReference type="Gene3D" id="3.10.450.50">
    <property type="match status" value="1"/>
</dbReference>
<feature type="domain" description="YchJ-like middle NTF2-like" evidence="1">
    <location>
        <begin position="35"/>
        <end position="131"/>
    </location>
</feature>
<dbReference type="KEGG" id="kge:TQ33_0674"/>